<evidence type="ECO:0000313" key="14">
    <source>
        <dbReference type="EMBL" id="RAK55998.1"/>
    </source>
</evidence>
<dbReference type="RefSeq" id="WP_111529746.1">
    <property type="nucleotide sequence ID" value="NZ_JBHRSG010000003.1"/>
</dbReference>
<comment type="caution">
    <text evidence="14">The sequence shown here is derived from an EMBL/GenBank/DDBJ whole genome shotgun (WGS) entry which is preliminary data.</text>
</comment>
<accession>A0A328ASU4</accession>
<dbReference type="Gene3D" id="3.30.565.10">
    <property type="entry name" value="Histidine kinase-like ATPase, C-terminal domain"/>
    <property type="match status" value="1"/>
</dbReference>
<keyword evidence="9" id="KW-0067">ATP-binding</keyword>
<keyword evidence="15" id="KW-1185">Reference proteome</keyword>
<evidence type="ECO:0000256" key="10">
    <source>
        <dbReference type="ARBA" id="ARBA00023012"/>
    </source>
</evidence>
<evidence type="ECO:0000259" key="13">
    <source>
        <dbReference type="PROSITE" id="PS50109"/>
    </source>
</evidence>
<evidence type="ECO:0000256" key="4">
    <source>
        <dbReference type="ARBA" id="ARBA00022475"/>
    </source>
</evidence>
<organism evidence="14 15">
    <name type="scientific">Phenylobacterium soli</name>
    <dbReference type="NCBI Taxonomy" id="2170551"/>
    <lineage>
        <taxon>Bacteria</taxon>
        <taxon>Pseudomonadati</taxon>
        <taxon>Pseudomonadota</taxon>
        <taxon>Alphaproteobacteria</taxon>
        <taxon>Caulobacterales</taxon>
        <taxon>Caulobacteraceae</taxon>
        <taxon>Phenylobacterium</taxon>
    </lineage>
</organism>
<evidence type="ECO:0000256" key="3">
    <source>
        <dbReference type="ARBA" id="ARBA00012438"/>
    </source>
</evidence>
<evidence type="ECO:0000313" key="15">
    <source>
        <dbReference type="Proteomes" id="UP000249254"/>
    </source>
</evidence>
<dbReference type="Gene3D" id="1.10.287.130">
    <property type="match status" value="1"/>
</dbReference>
<dbReference type="InterPro" id="IPR003661">
    <property type="entry name" value="HisK_dim/P_dom"/>
</dbReference>
<dbReference type="PRINTS" id="PR00344">
    <property type="entry name" value="BCTRLSENSOR"/>
</dbReference>
<dbReference type="InterPro" id="IPR036097">
    <property type="entry name" value="HisK_dim/P_sf"/>
</dbReference>
<evidence type="ECO:0000256" key="11">
    <source>
        <dbReference type="ARBA" id="ARBA00023136"/>
    </source>
</evidence>
<dbReference type="PANTHER" id="PTHR45453:SF1">
    <property type="entry name" value="PHOSPHATE REGULON SENSOR PROTEIN PHOR"/>
    <property type="match status" value="1"/>
</dbReference>
<sequence length="392" mass="42015">MTDFAPDAAQPNAASSDSAGPDAGPAAQRILELLPDPVLLVRANGAGAPEIAYGNQAARSLYRVELAGSPVGAVLRQPQVLEAVEEAIATEKPVEVAYESIGVQPRYWRAFVRPLKDDDVRELVVMLRDETDAKRTERMRADFLANASHELRTPLASLAGFVETLRTHAKDDAAARDKFLAIMAEQAGRMTRLIGDLLSLSRIELNEHVPPSGVVDLAQTVQDVVDGTRPLTAERGVTVEVETGEGPFTVTGDRDQLVQVIQNLLDNALKYSPDGKAVRVRIERAATLEAARAASGREGWVALSLLSPDASPQQAAGQAFVAVRVTDEGRGMARQHLPRLSERFYRVEGQKSGGTGLGLAIVKHIVNRHRGGVLVESAEGQGTTFSAYLPAA</sequence>
<dbReference type="GO" id="GO:0016036">
    <property type="term" value="P:cellular response to phosphate starvation"/>
    <property type="evidence" value="ECO:0007669"/>
    <property type="project" value="TreeGrafter"/>
</dbReference>
<dbReference type="Proteomes" id="UP000249254">
    <property type="component" value="Unassembled WGS sequence"/>
</dbReference>
<dbReference type="EC" id="2.7.13.3" evidence="3"/>
<protein>
    <recommendedName>
        <fullName evidence="3">histidine kinase</fullName>
        <ecNumber evidence="3">2.7.13.3</ecNumber>
    </recommendedName>
</protein>
<dbReference type="Pfam" id="PF02518">
    <property type="entry name" value="HATPase_c"/>
    <property type="match status" value="1"/>
</dbReference>
<keyword evidence="11" id="KW-0472">Membrane</keyword>
<evidence type="ECO:0000256" key="12">
    <source>
        <dbReference type="SAM" id="MobiDB-lite"/>
    </source>
</evidence>
<dbReference type="InterPro" id="IPR004358">
    <property type="entry name" value="Sig_transdc_His_kin-like_C"/>
</dbReference>
<gene>
    <name evidence="14" type="ORF">DJ017_16505</name>
</gene>
<evidence type="ECO:0000256" key="5">
    <source>
        <dbReference type="ARBA" id="ARBA00022553"/>
    </source>
</evidence>
<evidence type="ECO:0000256" key="1">
    <source>
        <dbReference type="ARBA" id="ARBA00000085"/>
    </source>
</evidence>
<feature type="compositionally biased region" description="Low complexity" evidence="12">
    <location>
        <begin position="13"/>
        <end position="24"/>
    </location>
</feature>
<proteinExistence type="predicted"/>
<dbReference type="AlphaFoldDB" id="A0A328ASU4"/>
<dbReference type="EMBL" id="QFYQ01000001">
    <property type="protein sequence ID" value="RAK55998.1"/>
    <property type="molecule type" value="Genomic_DNA"/>
</dbReference>
<dbReference type="InterPro" id="IPR005467">
    <property type="entry name" value="His_kinase_dom"/>
</dbReference>
<feature type="region of interest" description="Disordered" evidence="12">
    <location>
        <begin position="1"/>
        <end position="24"/>
    </location>
</feature>
<dbReference type="InterPro" id="IPR036890">
    <property type="entry name" value="HATPase_C_sf"/>
</dbReference>
<keyword evidence="4" id="KW-1003">Cell membrane</keyword>
<dbReference type="FunFam" id="1.10.287.130:FF:000008">
    <property type="entry name" value="Two-component sensor histidine kinase"/>
    <property type="match status" value="1"/>
</dbReference>
<keyword evidence="6" id="KW-0808">Transferase</keyword>
<dbReference type="SUPFAM" id="SSF47384">
    <property type="entry name" value="Homodimeric domain of signal transducing histidine kinase"/>
    <property type="match status" value="1"/>
</dbReference>
<evidence type="ECO:0000256" key="9">
    <source>
        <dbReference type="ARBA" id="ARBA00022840"/>
    </source>
</evidence>
<dbReference type="PANTHER" id="PTHR45453">
    <property type="entry name" value="PHOSPHATE REGULON SENSOR PROTEIN PHOR"/>
    <property type="match status" value="1"/>
</dbReference>
<feature type="domain" description="Histidine kinase" evidence="13">
    <location>
        <begin position="146"/>
        <end position="392"/>
    </location>
</feature>
<evidence type="ECO:0000256" key="7">
    <source>
        <dbReference type="ARBA" id="ARBA00022741"/>
    </source>
</evidence>
<dbReference type="SMART" id="SM00387">
    <property type="entry name" value="HATPase_c"/>
    <property type="match status" value="1"/>
</dbReference>
<evidence type="ECO:0000256" key="6">
    <source>
        <dbReference type="ARBA" id="ARBA00022679"/>
    </source>
</evidence>
<dbReference type="CDD" id="cd00082">
    <property type="entry name" value="HisKA"/>
    <property type="match status" value="1"/>
</dbReference>
<dbReference type="Pfam" id="PF00512">
    <property type="entry name" value="HisKA"/>
    <property type="match status" value="1"/>
</dbReference>
<dbReference type="OrthoDB" id="9813151at2"/>
<comment type="catalytic activity">
    <reaction evidence="1">
        <text>ATP + protein L-histidine = ADP + protein N-phospho-L-histidine.</text>
        <dbReference type="EC" id="2.7.13.3"/>
    </reaction>
</comment>
<reference evidence="15" key="1">
    <citation type="submission" date="2018-05" db="EMBL/GenBank/DDBJ databases">
        <authorList>
            <person name="Li X."/>
        </authorList>
    </citation>
    <scope>NUCLEOTIDE SEQUENCE [LARGE SCALE GENOMIC DNA]</scope>
    <source>
        <strain evidence="15">LX32</strain>
    </source>
</reference>
<dbReference type="PROSITE" id="PS50109">
    <property type="entry name" value="HIS_KIN"/>
    <property type="match status" value="1"/>
</dbReference>
<dbReference type="GO" id="GO:0005886">
    <property type="term" value="C:plasma membrane"/>
    <property type="evidence" value="ECO:0007669"/>
    <property type="project" value="UniProtKB-SubCell"/>
</dbReference>
<evidence type="ECO:0000256" key="8">
    <source>
        <dbReference type="ARBA" id="ARBA00022777"/>
    </source>
</evidence>
<keyword evidence="8" id="KW-0418">Kinase</keyword>
<dbReference type="SUPFAM" id="SSF55874">
    <property type="entry name" value="ATPase domain of HSP90 chaperone/DNA topoisomerase II/histidine kinase"/>
    <property type="match status" value="1"/>
</dbReference>
<dbReference type="GO" id="GO:0000155">
    <property type="term" value="F:phosphorelay sensor kinase activity"/>
    <property type="evidence" value="ECO:0007669"/>
    <property type="project" value="InterPro"/>
</dbReference>
<dbReference type="GO" id="GO:0005524">
    <property type="term" value="F:ATP binding"/>
    <property type="evidence" value="ECO:0007669"/>
    <property type="project" value="UniProtKB-KW"/>
</dbReference>
<comment type="subcellular location">
    <subcellularLocation>
        <location evidence="2">Cell membrane</location>
    </subcellularLocation>
</comment>
<name>A0A328ASU4_9CAUL</name>
<keyword evidence="10" id="KW-0902">Two-component regulatory system</keyword>
<dbReference type="SMART" id="SM00388">
    <property type="entry name" value="HisKA"/>
    <property type="match status" value="1"/>
</dbReference>
<dbReference type="GO" id="GO:0004721">
    <property type="term" value="F:phosphoprotein phosphatase activity"/>
    <property type="evidence" value="ECO:0007669"/>
    <property type="project" value="TreeGrafter"/>
</dbReference>
<dbReference type="InterPro" id="IPR003594">
    <property type="entry name" value="HATPase_dom"/>
</dbReference>
<keyword evidence="7" id="KW-0547">Nucleotide-binding</keyword>
<keyword evidence="5" id="KW-0597">Phosphoprotein</keyword>
<dbReference type="InterPro" id="IPR050351">
    <property type="entry name" value="BphY/WalK/GraS-like"/>
</dbReference>
<dbReference type="Gene3D" id="3.30.450.20">
    <property type="entry name" value="PAS domain"/>
    <property type="match status" value="1"/>
</dbReference>
<evidence type="ECO:0000256" key="2">
    <source>
        <dbReference type="ARBA" id="ARBA00004236"/>
    </source>
</evidence>